<keyword evidence="7" id="KW-0169">Cobalamin biosynthesis</keyword>
<comment type="similarity">
    <text evidence="7">Belongs to the CobB/CbiA family.</text>
</comment>
<keyword evidence="5 7" id="KW-0460">Magnesium</keyword>
<evidence type="ECO:0000313" key="11">
    <source>
        <dbReference type="Proteomes" id="UP000178086"/>
    </source>
</evidence>
<comment type="pathway">
    <text evidence="7">Cofactor biosynthesis; adenosylcobalamin biosynthesis; cob(II)yrinate a,c-diamide from precorrin-2 (aerobic route): step 9/10.</text>
</comment>
<dbReference type="Gene3D" id="3.40.50.300">
    <property type="entry name" value="P-loop containing nucleotide triphosphate hydrolases"/>
    <property type="match status" value="1"/>
</dbReference>
<dbReference type="SUPFAM" id="SSF52540">
    <property type="entry name" value="P-loop containing nucleoside triphosphate hydrolases"/>
    <property type="match status" value="1"/>
</dbReference>
<dbReference type="Proteomes" id="UP000178086">
    <property type="component" value="Unassembled WGS sequence"/>
</dbReference>
<dbReference type="EMBL" id="MELI01000101">
    <property type="protein sequence ID" value="OFW32284.1"/>
    <property type="molecule type" value="Genomic_DNA"/>
</dbReference>
<dbReference type="CDD" id="cd03130">
    <property type="entry name" value="GATase1_CobB"/>
    <property type="match status" value="1"/>
</dbReference>
<evidence type="ECO:0000256" key="4">
    <source>
        <dbReference type="ARBA" id="ARBA00022840"/>
    </source>
</evidence>
<comment type="caution">
    <text evidence="10">The sequence shown here is derived from an EMBL/GenBank/DDBJ whole genome shotgun (WGS) entry which is preliminary data.</text>
</comment>
<dbReference type="GO" id="GO:0005524">
    <property type="term" value="F:ATP binding"/>
    <property type="evidence" value="ECO:0007669"/>
    <property type="project" value="UniProtKB-UniRule"/>
</dbReference>
<dbReference type="CDD" id="cd05388">
    <property type="entry name" value="CobB_N"/>
    <property type="match status" value="1"/>
</dbReference>
<gene>
    <name evidence="7" type="primary">cobB</name>
    <name evidence="10" type="ORF">A2074_05195</name>
</gene>
<keyword evidence="6 7" id="KW-0315">Glutamine amidotransferase</keyword>
<name>A0A1F2UGV7_9ACTN</name>
<dbReference type="InterPro" id="IPR027417">
    <property type="entry name" value="P-loop_NTPase"/>
</dbReference>
<comment type="function">
    <text evidence="7">Catalyzes the ATP-dependent amidation of the two carboxylate groups at positions a and c of hydrogenobyrinate, using either L-glutamine or ammonia as the nitrogen source.</text>
</comment>
<evidence type="ECO:0000259" key="8">
    <source>
        <dbReference type="Pfam" id="PF01656"/>
    </source>
</evidence>
<evidence type="ECO:0000256" key="6">
    <source>
        <dbReference type="ARBA" id="ARBA00022962"/>
    </source>
</evidence>
<comment type="miscellaneous">
    <text evidence="7">The a and c carboxylates of hydrogenobyrinate are activated for nucleophilic attack via formation of a phosphorylated intermediate by ATP. CobB catalyzes first the amidation of the c-carboxylate, and then that of the a-carboxylate.</text>
</comment>
<keyword evidence="2 7" id="KW-0436">Ligase</keyword>
<evidence type="ECO:0000256" key="1">
    <source>
        <dbReference type="ARBA" id="ARBA00001946"/>
    </source>
</evidence>
<dbReference type="NCBIfam" id="TIGR00379">
    <property type="entry name" value="cobB"/>
    <property type="match status" value="1"/>
</dbReference>
<dbReference type="InterPro" id="IPR011698">
    <property type="entry name" value="GATase_3"/>
</dbReference>
<evidence type="ECO:0000313" key="10">
    <source>
        <dbReference type="EMBL" id="OFW32284.1"/>
    </source>
</evidence>
<feature type="site" description="Increases nucleophilicity of active site Cys" evidence="7">
    <location>
        <position position="432"/>
    </location>
</feature>
<dbReference type="InterPro" id="IPR002586">
    <property type="entry name" value="CobQ/CobB/MinD/ParA_Nub-bd_dom"/>
</dbReference>
<organism evidence="10 11">
    <name type="scientific">Candidatus Aquicultor primus</name>
    <dbReference type="NCBI Taxonomy" id="1797195"/>
    <lineage>
        <taxon>Bacteria</taxon>
        <taxon>Bacillati</taxon>
        <taxon>Actinomycetota</taxon>
        <taxon>Candidatus Aquicultoria</taxon>
        <taxon>Candidatus Aquicultorales</taxon>
        <taxon>Candidatus Aquicultoraceae</taxon>
        <taxon>Candidatus Aquicultor</taxon>
    </lineage>
</organism>
<dbReference type="NCBIfam" id="NF002204">
    <property type="entry name" value="PRK01077.1"/>
    <property type="match status" value="1"/>
</dbReference>
<protein>
    <recommendedName>
        <fullName evidence="7">Hydrogenobyrinate a,c-diamide synthase</fullName>
        <ecNumber evidence="7">6.3.5.9</ecNumber>
    </recommendedName>
    <alternativeName>
        <fullName evidence="7">Hydrogenobyrinic acid a,c-diamide synthase</fullName>
    </alternativeName>
</protein>
<comment type="domain">
    <text evidence="7">Comprises of two domains. The C-terminal domain contains the binding site for glutamine and catalyzes the hydrolysis of this substrate to glutamate and ammonia. The N-terminal domain is anticipated to bind ATP and hydrogenobyrinate and catalyzes the ultimate synthesis of the diamide product. The ammonia produced via the glutaminase domain is probably translocated to the adjacent domain via a molecular tunnel, where it reacts with an activated intermediate.</text>
</comment>
<dbReference type="Gene3D" id="3.40.50.880">
    <property type="match status" value="1"/>
</dbReference>
<dbReference type="UniPathway" id="UPA00148">
    <property type="reaction ID" value="UER00220"/>
</dbReference>
<feature type="domain" description="CobB/CobQ-like glutamine amidotransferase" evidence="9">
    <location>
        <begin position="248"/>
        <end position="436"/>
    </location>
</feature>
<evidence type="ECO:0000256" key="3">
    <source>
        <dbReference type="ARBA" id="ARBA00022741"/>
    </source>
</evidence>
<dbReference type="GO" id="GO:0009236">
    <property type="term" value="P:cobalamin biosynthetic process"/>
    <property type="evidence" value="ECO:0007669"/>
    <property type="project" value="UniProtKB-UniRule"/>
</dbReference>
<dbReference type="InterPro" id="IPR029062">
    <property type="entry name" value="Class_I_gatase-like"/>
</dbReference>
<evidence type="ECO:0000259" key="9">
    <source>
        <dbReference type="Pfam" id="PF07685"/>
    </source>
</evidence>
<dbReference type="GO" id="GO:0042242">
    <property type="term" value="F:cobyrinic acid a,c-diamide synthase activity"/>
    <property type="evidence" value="ECO:0007669"/>
    <property type="project" value="InterPro"/>
</dbReference>
<dbReference type="Pfam" id="PF01656">
    <property type="entry name" value="CbiA"/>
    <property type="match status" value="1"/>
</dbReference>
<dbReference type="AlphaFoldDB" id="A0A1F2UGV7"/>
<keyword evidence="4 7" id="KW-0067">ATP-binding</keyword>
<comment type="cofactor">
    <cofactor evidence="1 7">
        <name>Mg(2+)</name>
        <dbReference type="ChEBI" id="CHEBI:18420"/>
    </cofactor>
</comment>
<reference evidence="10 11" key="1">
    <citation type="journal article" date="2016" name="Nat. Commun.">
        <title>Thousands of microbial genomes shed light on interconnected biogeochemical processes in an aquifer system.</title>
        <authorList>
            <person name="Anantharaman K."/>
            <person name="Brown C.T."/>
            <person name="Hug L.A."/>
            <person name="Sharon I."/>
            <person name="Castelle C.J."/>
            <person name="Probst A.J."/>
            <person name="Thomas B.C."/>
            <person name="Singh A."/>
            <person name="Wilkins M.J."/>
            <person name="Karaoz U."/>
            <person name="Brodie E.L."/>
            <person name="Williams K.H."/>
            <person name="Hubbard S.S."/>
            <person name="Banfield J.F."/>
        </authorList>
    </citation>
    <scope>NUCLEOTIDE SEQUENCE [LARGE SCALE GENOMIC DNA]</scope>
</reference>
<feature type="domain" description="CobQ/CobB/MinD/ParA nucleotide binding" evidence="8">
    <location>
        <begin position="14"/>
        <end position="184"/>
    </location>
</feature>
<evidence type="ECO:0000256" key="7">
    <source>
        <dbReference type="HAMAP-Rule" id="MF_00027"/>
    </source>
</evidence>
<dbReference type="PANTHER" id="PTHR43873:SF1">
    <property type="entry name" value="COBYRINATE A,C-DIAMIDE SYNTHASE"/>
    <property type="match status" value="1"/>
</dbReference>
<evidence type="ECO:0000256" key="5">
    <source>
        <dbReference type="ARBA" id="ARBA00022842"/>
    </source>
</evidence>
<proteinExistence type="inferred from homology"/>
<keyword evidence="3 7" id="KW-0547">Nucleotide-binding</keyword>
<dbReference type="PANTHER" id="PTHR43873">
    <property type="entry name" value="COBYRINATE A,C-DIAMIDE SYNTHASE"/>
    <property type="match status" value="1"/>
</dbReference>
<sequence length="460" mass="49845">MNLPRVTISAPHRSSGKTTLSIGLCKALTGAGYKVQPFKKGPDFIDPMWLSAATGRTCRNLDLFMMGEDKIRESLQKAGADADISIVEGNMGLYDGMEVDGKGSTADVARIIKSPIILIIDASNMTRSIAPLLQGFINFEPDVMISGVVLNKVAGARHESKLRTAISTYTDVEVIGAIPRSPEIGIIQRHLGLKPAKEDAQAMSTIESIGAMVKEYVDLGKVVAIARAAPDLPGVELPEITVPPAQVRIGIARDEAFTFYYPENLEALTAAGAELIPFSPLHDESLPKVDALYIGGGFPEVFMEELEKNVVLRATIRAAVERGMPVYAECGGLMYLSRKMSWGGISREMVGALPCDILMHEKPRGHGYMIMEATGAGGWFEPGAKMRAHEFHYSEVVDLKNTEFGYNLARGKGLDGKHDGIIFKNVFASYAHLHSSGSSAWARGFVEHVKRNAVSPDMQP</sequence>
<dbReference type="InterPro" id="IPR004484">
    <property type="entry name" value="CbiA/CobB_synth"/>
</dbReference>
<dbReference type="SUPFAM" id="SSF52317">
    <property type="entry name" value="Class I glutamine amidotransferase-like"/>
    <property type="match status" value="1"/>
</dbReference>
<dbReference type="HAMAP" id="MF_00027">
    <property type="entry name" value="CobB_CbiA"/>
    <property type="match status" value="1"/>
</dbReference>
<dbReference type="PROSITE" id="PS51274">
    <property type="entry name" value="GATASE_COBBQ"/>
    <property type="match status" value="1"/>
</dbReference>
<dbReference type="EC" id="6.3.5.9" evidence="7"/>
<feature type="active site" description="Nucleophile" evidence="7">
    <location>
        <position position="330"/>
    </location>
</feature>
<evidence type="ECO:0000256" key="2">
    <source>
        <dbReference type="ARBA" id="ARBA00022598"/>
    </source>
</evidence>
<accession>A0A1F2UGV7</accession>
<comment type="catalytic activity">
    <reaction evidence="7">
        <text>hydrogenobyrinate + 2 L-glutamine + 2 ATP + 2 H2O = hydrogenobyrinate a,c-diamide + 2 L-glutamate + 2 ADP + 2 phosphate + 2 H(+)</text>
        <dbReference type="Rhea" id="RHEA:12544"/>
        <dbReference type="ChEBI" id="CHEBI:15377"/>
        <dbReference type="ChEBI" id="CHEBI:15378"/>
        <dbReference type="ChEBI" id="CHEBI:29985"/>
        <dbReference type="ChEBI" id="CHEBI:30616"/>
        <dbReference type="ChEBI" id="CHEBI:43474"/>
        <dbReference type="ChEBI" id="CHEBI:58359"/>
        <dbReference type="ChEBI" id="CHEBI:77873"/>
        <dbReference type="ChEBI" id="CHEBI:77874"/>
        <dbReference type="ChEBI" id="CHEBI:456216"/>
        <dbReference type="EC" id="6.3.5.9"/>
    </reaction>
</comment>
<dbReference type="Pfam" id="PF07685">
    <property type="entry name" value="GATase_3"/>
    <property type="match status" value="1"/>
</dbReference>
<dbReference type="GO" id="GO:0043802">
    <property type="term" value="F:hydrogenobyrinic acid a,c-diamide synthase (glutamine-hydrolysing) activity"/>
    <property type="evidence" value="ECO:0007669"/>
    <property type="project" value="UniProtKB-UniRule"/>
</dbReference>